<reference evidence="3" key="1">
    <citation type="submission" date="2009-07" db="EMBL/GenBank/DDBJ databases">
        <title>Complete genome sequence of Zobellia galactanivorans Dsij.</title>
        <authorList>
            <consortium name="Genoscope - CEA"/>
        </authorList>
    </citation>
    <scope>NUCLEOTIDE SEQUENCE [LARGE SCALE GENOMIC DNA]</scope>
    <source>
        <strain evidence="3">DSM 12802 / CCUG 47099 / CIP 106680 / NCIMB 13871 / Dsij</strain>
    </source>
</reference>
<dbReference type="STRING" id="63186.ZOBELLIA_4554"/>
<name>G0L465_ZOBGA</name>
<keyword evidence="1" id="KW-0812">Transmembrane</keyword>
<keyword evidence="1" id="KW-1133">Transmembrane helix</keyword>
<evidence type="ECO:0000313" key="3">
    <source>
        <dbReference type="Proteomes" id="UP000008898"/>
    </source>
</evidence>
<dbReference type="KEGG" id="zga:ZOBELLIA_4554"/>
<keyword evidence="1" id="KW-0472">Membrane</keyword>
<keyword evidence="3" id="KW-1185">Reference proteome</keyword>
<accession>G0L465</accession>
<organism evidence="2 3">
    <name type="scientific">Zobellia galactanivorans (strain DSM 12802 / CCUG 47099 / CIP 106680 / NCIMB 13871 / Dsij)</name>
    <dbReference type="NCBI Taxonomy" id="63186"/>
    <lineage>
        <taxon>Bacteria</taxon>
        <taxon>Pseudomonadati</taxon>
        <taxon>Bacteroidota</taxon>
        <taxon>Flavobacteriia</taxon>
        <taxon>Flavobacteriales</taxon>
        <taxon>Flavobacteriaceae</taxon>
        <taxon>Zobellia</taxon>
    </lineage>
</organism>
<gene>
    <name evidence="2" type="ordered locus">zobellia_4554</name>
</gene>
<feature type="transmembrane region" description="Helical" evidence="1">
    <location>
        <begin position="6"/>
        <end position="24"/>
    </location>
</feature>
<evidence type="ECO:0000313" key="2">
    <source>
        <dbReference type="EMBL" id="CAZ98689.1"/>
    </source>
</evidence>
<dbReference type="EMBL" id="FP476056">
    <property type="protein sequence ID" value="CAZ98689.1"/>
    <property type="molecule type" value="Genomic_DNA"/>
</dbReference>
<protein>
    <submittedName>
        <fullName evidence="2">Uncharacterized protein</fullName>
    </submittedName>
</protein>
<reference evidence="2 3" key="2">
    <citation type="journal article" date="2012" name="Environ. Microbiol.">
        <title>Characterization of the first alginolytic operons in a marine bacterium: from their emergence in marine Flavobacteriia to their independent transfers to marine Proteobacteria and human gut Bacteroides.</title>
        <authorList>
            <person name="Thomas F."/>
            <person name="Barbeyron T."/>
            <person name="Tonon T."/>
            <person name="Genicot S."/>
            <person name="Czjzek M."/>
            <person name="Michel G."/>
        </authorList>
    </citation>
    <scope>NUCLEOTIDE SEQUENCE [LARGE SCALE GENOMIC DNA]</scope>
    <source>
        <strain evidence="3">DSM 12802 / CCUG 47099 / CIP 106680 / NCIMB 13871 / Dsij</strain>
    </source>
</reference>
<dbReference type="HOGENOM" id="CLU_3279158_0_0_10"/>
<evidence type="ECO:0000256" key="1">
    <source>
        <dbReference type="SAM" id="Phobius"/>
    </source>
</evidence>
<dbReference type="Proteomes" id="UP000008898">
    <property type="component" value="Chromosome"/>
</dbReference>
<dbReference type="AlphaFoldDB" id="G0L465"/>
<proteinExistence type="predicted"/>
<sequence>MAPYFISDHLFLLLSTIAEATLLIHRNEKLRIMTLFSYAYL</sequence>